<evidence type="ECO:0000313" key="2">
    <source>
        <dbReference type="Proteomes" id="UP000824366"/>
    </source>
</evidence>
<reference evidence="1 2" key="1">
    <citation type="journal article" date="2021" name="Microbiol. Spectr.">
        <title>A Single Bacterium Capable of Oxidation and Reduction of Iron at Circumneutral pH.</title>
        <authorList>
            <person name="Kato S."/>
            <person name="Ohkuma M."/>
        </authorList>
    </citation>
    <scope>NUCLEOTIDE SEQUENCE [LARGE SCALE GENOMIC DNA]</scope>
    <source>
        <strain evidence="1 2">MIZ03</strain>
    </source>
</reference>
<proteinExistence type="predicted"/>
<evidence type="ECO:0008006" key="3">
    <source>
        <dbReference type="Google" id="ProtNLM"/>
    </source>
</evidence>
<name>A0ABM7MGS0_9BURK</name>
<organism evidence="1 2">
    <name type="scientific">Rhodoferax lithotrophicus</name>
    <dbReference type="NCBI Taxonomy" id="2798804"/>
    <lineage>
        <taxon>Bacteria</taxon>
        <taxon>Pseudomonadati</taxon>
        <taxon>Pseudomonadota</taxon>
        <taxon>Betaproteobacteria</taxon>
        <taxon>Burkholderiales</taxon>
        <taxon>Comamonadaceae</taxon>
        <taxon>Rhodoferax</taxon>
    </lineage>
</organism>
<accession>A0ABM7MGS0</accession>
<dbReference type="EMBL" id="AP024238">
    <property type="protein sequence ID" value="BCO25372.1"/>
    <property type="molecule type" value="Genomic_DNA"/>
</dbReference>
<protein>
    <recommendedName>
        <fullName evidence="3">Tail assembly chaperone</fullName>
    </recommendedName>
</protein>
<dbReference type="Proteomes" id="UP000824366">
    <property type="component" value="Chromosome"/>
</dbReference>
<evidence type="ECO:0000313" key="1">
    <source>
        <dbReference type="EMBL" id="BCO25372.1"/>
    </source>
</evidence>
<sequence>MPTDSLLTLKLPEGYVFADLKLRRCASDAIDLDMDLVQLICKINGLDFDKVCQNPGPVVTSILTVWYKSHLAAGGAPDALMEALKSPGTGLH</sequence>
<keyword evidence="2" id="KW-1185">Reference proteome</keyword>
<gene>
    <name evidence="1" type="ORF">MIZ03_0232</name>
</gene>
<dbReference type="RefSeq" id="WP_223906945.1">
    <property type="nucleotide sequence ID" value="NZ_AP024238.1"/>
</dbReference>